<evidence type="ECO:0000313" key="3">
    <source>
        <dbReference type="Proteomes" id="UP000253729"/>
    </source>
</evidence>
<gene>
    <name evidence="2" type="ORF">BDQ94DRAFT_133899</name>
</gene>
<accession>A0A3F3QGZ6</accession>
<dbReference type="Proteomes" id="UP000253729">
    <property type="component" value="Unassembled WGS sequence"/>
</dbReference>
<dbReference type="EMBL" id="KZ852033">
    <property type="protein sequence ID" value="RDH38451.1"/>
    <property type="molecule type" value="Genomic_DNA"/>
</dbReference>
<protein>
    <submittedName>
        <fullName evidence="2">Uncharacterized protein</fullName>
    </submittedName>
</protein>
<feature type="non-terminal residue" evidence="2">
    <location>
        <position position="77"/>
    </location>
</feature>
<sequence>MLLRQARYQTVGSYYSRFIKSRRAGEKGKKSALLQPTVADQEARHSPPSMLPIIQPLLLPVFSPAPCLLSQEALHPL</sequence>
<feature type="region of interest" description="Disordered" evidence="1">
    <location>
        <begin position="25"/>
        <end position="45"/>
    </location>
</feature>
<dbReference type="AlphaFoldDB" id="A0A3F3QGZ6"/>
<reference evidence="2 3" key="1">
    <citation type="submission" date="2018-07" db="EMBL/GenBank/DDBJ databases">
        <title>The genomes of Aspergillus section Nigri reveals drivers in fungal speciation.</title>
        <authorList>
            <consortium name="DOE Joint Genome Institute"/>
            <person name="Vesth T.C."/>
            <person name="Nybo J."/>
            <person name="Theobald S."/>
            <person name="Brandl J."/>
            <person name="Frisvad J.C."/>
            <person name="Nielsen K.F."/>
            <person name="Lyhne E.K."/>
            <person name="Kogle M.E."/>
            <person name="Kuo A."/>
            <person name="Riley R."/>
            <person name="Clum A."/>
            <person name="Nolan M."/>
            <person name="Lipzen A."/>
            <person name="Salamov A."/>
            <person name="Henrissat B."/>
            <person name="Wiebenga A."/>
            <person name="De vries R.P."/>
            <person name="Grigoriev I.V."/>
            <person name="Mortensen U.H."/>
            <person name="Andersen M.R."/>
            <person name="Baker S.E."/>
        </authorList>
    </citation>
    <scope>NUCLEOTIDE SEQUENCE [LARGE SCALE GENOMIC DNA]</scope>
    <source>
        <strain evidence="2 3">CBS 139.54b</strain>
    </source>
</reference>
<name>A0A3F3QGZ6_9EURO</name>
<dbReference type="RefSeq" id="XP_026631473.1">
    <property type="nucleotide sequence ID" value="XM_026764376.1"/>
</dbReference>
<evidence type="ECO:0000256" key="1">
    <source>
        <dbReference type="SAM" id="MobiDB-lite"/>
    </source>
</evidence>
<keyword evidence="3" id="KW-1185">Reference proteome</keyword>
<proteinExistence type="predicted"/>
<organism evidence="2 3">
    <name type="scientific">Aspergillus welwitschiae</name>
    <dbReference type="NCBI Taxonomy" id="1341132"/>
    <lineage>
        <taxon>Eukaryota</taxon>
        <taxon>Fungi</taxon>
        <taxon>Dikarya</taxon>
        <taxon>Ascomycota</taxon>
        <taxon>Pezizomycotina</taxon>
        <taxon>Eurotiomycetes</taxon>
        <taxon>Eurotiomycetidae</taxon>
        <taxon>Eurotiales</taxon>
        <taxon>Aspergillaceae</taxon>
        <taxon>Aspergillus</taxon>
        <taxon>Aspergillus subgen. Circumdati</taxon>
    </lineage>
</organism>
<evidence type="ECO:0000313" key="2">
    <source>
        <dbReference type="EMBL" id="RDH38451.1"/>
    </source>
</evidence>
<dbReference type="GeneID" id="38132732"/>